<dbReference type="RefSeq" id="WP_038677123.1">
    <property type="nucleotide sequence ID" value="NZ_BJMC01000002.1"/>
</dbReference>
<dbReference type="eggNOG" id="ENOG503393J">
    <property type="taxonomic scope" value="Bacteria"/>
</dbReference>
<accession>A0A0A1DGA2</accession>
<protein>
    <submittedName>
        <fullName evidence="1">Uncharacterized protein</fullName>
    </submittedName>
</protein>
<gene>
    <name evidence="1" type="ORF">KR76_05400</name>
</gene>
<dbReference type="STRING" id="2045.KR76_05400"/>
<dbReference type="GeneID" id="96608382"/>
<dbReference type="InterPro" id="IPR006311">
    <property type="entry name" value="TAT_signal"/>
</dbReference>
<evidence type="ECO:0000313" key="1">
    <source>
        <dbReference type="EMBL" id="AIY16334.1"/>
    </source>
</evidence>
<sequence length="593" mass="59771">MSEHRAHRRARRVRTRLLSAGLLLAGAALVATAASPPPALAAGQAISTTTNVTASTGNGACLRPSTPADPVNCNAYGVKDDVWLSNLPSALGDGEYFVAVTAPGGQADPNDGSASLLSAGTHLDRAFSIVNGVVSPLGDHVVENQRVQLAPFADTPNAGGVYIATVCRLADYPASGSSCTHDAFKVGASDPAVPDPLTVVKDAAGDYTRTYAWTIAKTADPAEVHGTSGSVNVGYTVTVGHDEGTVSGVEVSGTITVLNPNADPVVADVTDQLSDGTPCAVTGGAGALMAPGDSTFAYHCTLASLPQAQLDNTVTVTWADQAVGTGQLAAGSGDFVFDAVPFVPSVVDDCVAVDDTAVGALGQVCVGDANPSVLTYGRTFPLTTPGCVVHPNTAGFTSDDSGSTGSASADVKVCKDPLATGAHTIGFWSNKNGQGVITGSAGTSSSCVAGTYLRTFAPFQDLAANAKCADVAKYVAAVIAKATGSTMNAMLKAQMLATALDVHFTGPGSTTATRKFLPSSNLGATVVDLTTIKGRDVRGAFGGATSLTVSQALAYAAGRSNVGGSTWYANVKSTQTDAKDAFDAINNQVAYAP</sequence>
<dbReference type="HOGENOM" id="CLU_459928_0_0_11"/>
<name>A0A0A1DGA2_NOCSI</name>
<dbReference type="EMBL" id="CP009896">
    <property type="protein sequence ID" value="AIY16334.1"/>
    <property type="molecule type" value="Genomic_DNA"/>
</dbReference>
<evidence type="ECO:0000313" key="2">
    <source>
        <dbReference type="Proteomes" id="UP000030300"/>
    </source>
</evidence>
<organism evidence="1 2">
    <name type="scientific">Nocardioides simplex</name>
    <name type="common">Arthrobacter simplex</name>
    <dbReference type="NCBI Taxonomy" id="2045"/>
    <lineage>
        <taxon>Bacteria</taxon>
        <taxon>Bacillati</taxon>
        <taxon>Actinomycetota</taxon>
        <taxon>Actinomycetes</taxon>
        <taxon>Propionibacteriales</taxon>
        <taxon>Nocardioidaceae</taxon>
        <taxon>Pimelobacter</taxon>
    </lineage>
</organism>
<dbReference type="PROSITE" id="PS51318">
    <property type="entry name" value="TAT"/>
    <property type="match status" value="1"/>
</dbReference>
<proteinExistence type="predicted"/>
<keyword evidence="2" id="KW-1185">Reference proteome</keyword>
<dbReference type="OrthoDB" id="6243098at2"/>
<dbReference type="AlphaFoldDB" id="A0A0A1DGA2"/>
<dbReference type="KEGG" id="psim:KR76_05400"/>
<reference evidence="1 2" key="1">
    <citation type="journal article" date="2015" name="Genome Announc.">
        <title>Complete Genome Sequence of Steroid-Transforming Nocardioides simplex VKM Ac-2033D.</title>
        <authorList>
            <person name="Shtratnikova V.Y."/>
            <person name="Schelkunov M.I."/>
            <person name="Pekov Y.A."/>
            <person name="Fokina V.V."/>
            <person name="Logacheva M.D."/>
            <person name="Sokolov S.L."/>
            <person name="Bragin E.Y."/>
            <person name="Ashapkin V.V."/>
            <person name="Donova M.V."/>
        </authorList>
    </citation>
    <scope>NUCLEOTIDE SEQUENCE [LARGE SCALE GENOMIC DNA]</scope>
    <source>
        <strain evidence="1 2">VKM Ac-2033D</strain>
    </source>
</reference>
<dbReference type="Proteomes" id="UP000030300">
    <property type="component" value="Chromosome"/>
</dbReference>